<keyword evidence="3" id="KW-1185">Reference proteome</keyword>
<reference evidence="2" key="2">
    <citation type="submission" date="2025-09" db="UniProtKB">
        <authorList>
            <consortium name="Ensembl"/>
        </authorList>
    </citation>
    <scope>IDENTIFICATION</scope>
</reference>
<protein>
    <submittedName>
        <fullName evidence="2">Uncharacterized protein</fullName>
    </submittedName>
</protein>
<evidence type="ECO:0000313" key="3">
    <source>
        <dbReference type="Proteomes" id="UP000233220"/>
    </source>
</evidence>
<reference evidence="2" key="1">
    <citation type="submission" date="2025-08" db="UniProtKB">
        <authorList>
            <consortium name="Ensembl"/>
        </authorList>
    </citation>
    <scope>IDENTIFICATION</scope>
</reference>
<sequence length="134" mass="14215">MKGAGDIWAENSRAPVFGGPEHGHQSLPELVLVPTQPLVYLGDYRTPGPGGLSPWSLRLMKPGAWTKLPGKILPISNDGGSVPEEGHGTVGAQGQKSLGLNVSSPFSSSWTCYLPGHQPQNNNSPKLQVKEILL</sequence>
<dbReference type="AlphaFoldDB" id="A0A2K6TNQ4"/>
<dbReference type="Ensembl" id="ENSSBOT00000038105.1">
    <property type="protein sequence ID" value="ENSSBOP00000021269.1"/>
    <property type="gene ID" value="ENSSBOG00000027187.1"/>
</dbReference>
<evidence type="ECO:0000313" key="2">
    <source>
        <dbReference type="Ensembl" id="ENSSBOP00000021269.1"/>
    </source>
</evidence>
<proteinExistence type="predicted"/>
<evidence type="ECO:0000256" key="1">
    <source>
        <dbReference type="SAM" id="MobiDB-lite"/>
    </source>
</evidence>
<name>A0A2K6TNQ4_SAIBB</name>
<accession>A0A2K6TNQ4</accession>
<feature type="region of interest" description="Disordered" evidence="1">
    <location>
        <begin position="76"/>
        <end position="98"/>
    </location>
</feature>
<dbReference type="OMA" id="WTCYLSG"/>
<dbReference type="Proteomes" id="UP000233220">
    <property type="component" value="Unplaced"/>
</dbReference>
<organism evidence="2 3">
    <name type="scientific">Saimiri boliviensis boliviensis</name>
    <name type="common">Bolivian squirrel monkey</name>
    <dbReference type="NCBI Taxonomy" id="39432"/>
    <lineage>
        <taxon>Eukaryota</taxon>
        <taxon>Metazoa</taxon>
        <taxon>Chordata</taxon>
        <taxon>Craniata</taxon>
        <taxon>Vertebrata</taxon>
        <taxon>Euteleostomi</taxon>
        <taxon>Mammalia</taxon>
        <taxon>Eutheria</taxon>
        <taxon>Euarchontoglires</taxon>
        <taxon>Primates</taxon>
        <taxon>Haplorrhini</taxon>
        <taxon>Platyrrhini</taxon>
        <taxon>Cebidae</taxon>
        <taxon>Saimiriinae</taxon>
        <taxon>Saimiri</taxon>
    </lineage>
</organism>
<dbReference type="GeneTree" id="ENSGT00520000060104"/>